<comment type="caution">
    <text evidence="4">The sequence shown here is derived from an EMBL/GenBank/DDBJ whole genome shotgun (WGS) entry which is preliminary data.</text>
</comment>
<dbReference type="Proteomes" id="UP000774804">
    <property type="component" value="Unassembled WGS sequence"/>
</dbReference>
<dbReference type="EMBL" id="RCMV01001464">
    <property type="protein sequence ID" value="KAG3208477.1"/>
    <property type="molecule type" value="Genomic_DNA"/>
</dbReference>
<proteinExistence type="predicted"/>
<name>A0A329RZZ5_9STRA</name>
<evidence type="ECO:0000313" key="5">
    <source>
        <dbReference type="Proteomes" id="UP000251314"/>
    </source>
</evidence>
<dbReference type="Proteomes" id="UP000760860">
    <property type="component" value="Unassembled WGS sequence"/>
</dbReference>
<protein>
    <submittedName>
        <fullName evidence="4">Uncharacterized protein</fullName>
    </submittedName>
</protein>
<sequence>MRYAGADSELHKLAKEVSQHAYELMETQYRVANDRKTTYTTRELQPHMVEMISTVDMTRKYHLDTKTYQFSCIFTRTELLTYLLASACR</sequence>
<evidence type="ECO:0000313" key="1">
    <source>
        <dbReference type="EMBL" id="KAG2922066.1"/>
    </source>
</evidence>
<evidence type="ECO:0000313" key="2">
    <source>
        <dbReference type="EMBL" id="KAG2962463.1"/>
    </source>
</evidence>
<dbReference type="Proteomes" id="UP000697107">
    <property type="component" value="Unassembled WGS sequence"/>
</dbReference>
<reference evidence="4 5" key="1">
    <citation type="submission" date="2018-01" db="EMBL/GenBank/DDBJ databases">
        <title>Draft genome of the strawberry crown rot pathogen Phytophthora cactorum.</title>
        <authorList>
            <person name="Armitage A.D."/>
            <person name="Lysoe E."/>
            <person name="Nellist C.F."/>
            <person name="Harrison R.J."/>
            <person name="Brurberg M.B."/>
        </authorList>
    </citation>
    <scope>NUCLEOTIDE SEQUENCE [LARGE SCALE GENOMIC DNA]</scope>
    <source>
        <strain evidence="4 5">10300</strain>
    </source>
</reference>
<reference evidence="1" key="2">
    <citation type="submission" date="2018-10" db="EMBL/GenBank/DDBJ databases">
        <title>Effector identification in a new, highly contiguous assembly of the strawberry crown rot pathogen Phytophthora cactorum.</title>
        <authorList>
            <person name="Armitage A.D."/>
            <person name="Nellist C.F."/>
            <person name="Bates H."/>
            <person name="Vickerstaff R.J."/>
            <person name="Harrison R.J."/>
        </authorList>
    </citation>
    <scope>NUCLEOTIDE SEQUENCE</scope>
    <source>
        <strain evidence="1">4032</strain>
        <strain evidence="2">P415</strain>
        <strain evidence="3">P421</strain>
    </source>
</reference>
<evidence type="ECO:0000313" key="3">
    <source>
        <dbReference type="EMBL" id="KAG3208477.1"/>
    </source>
</evidence>
<accession>A0A329RZZ5</accession>
<dbReference type="EMBL" id="MJFZ01000379">
    <property type="protein sequence ID" value="RAW30297.1"/>
    <property type="molecule type" value="Genomic_DNA"/>
</dbReference>
<dbReference type="EMBL" id="RCMI01000255">
    <property type="protein sequence ID" value="KAG2922066.1"/>
    <property type="molecule type" value="Genomic_DNA"/>
</dbReference>
<organism evidence="4 5">
    <name type="scientific">Phytophthora cactorum</name>
    <dbReference type="NCBI Taxonomy" id="29920"/>
    <lineage>
        <taxon>Eukaryota</taxon>
        <taxon>Sar</taxon>
        <taxon>Stramenopiles</taxon>
        <taxon>Oomycota</taxon>
        <taxon>Peronosporomycetes</taxon>
        <taxon>Peronosporales</taxon>
        <taxon>Peronosporaceae</taxon>
        <taxon>Phytophthora</taxon>
    </lineage>
</organism>
<gene>
    <name evidence="4" type="ORF">PC110_g13347</name>
    <name evidence="1" type="ORF">PC115_g9351</name>
    <name evidence="2" type="ORF">PC118_g21413</name>
    <name evidence="3" type="ORF">PC129_g20496</name>
</gene>
<keyword evidence="5" id="KW-1185">Reference proteome</keyword>
<dbReference type="Proteomes" id="UP000251314">
    <property type="component" value="Unassembled WGS sequence"/>
</dbReference>
<evidence type="ECO:0000313" key="4">
    <source>
        <dbReference type="EMBL" id="RAW30297.1"/>
    </source>
</evidence>
<dbReference type="EMBL" id="RCML01001458">
    <property type="protein sequence ID" value="KAG2962463.1"/>
    <property type="molecule type" value="Genomic_DNA"/>
</dbReference>
<dbReference type="VEuPathDB" id="FungiDB:PC110_g13347"/>
<dbReference type="AlphaFoldDB" id="A0A329RZZ5"/>